<protein>
    <recommendedName>
        <fullName evidence="2 7">DNA repair protein RecO</fullName>
    </recommendedName>
    <alternativeName>
        <fullName evidence="6 7">Recombination protein O</fullName>
    </alternativeName>
</protein>
<evidence type="ECO:0000256" key="7">
    <source>
        <dbReference type="HAMAP-Rule" id="MF_00201"/>
    </source>
</evidence>
<dbReference type="Proteomes" id="UP000823641">
    <property type="component" value="Unassembled WGS sequence"/>
</dbReference>
<dbReference type="Pfam" id="PF02565">
    <property type="entry name" value="RecO_C"/>
    <property type="match status" value="1"/>
</dbReference>
<evidence type="ECO:0000256" key="6">
    <source>
        <dbReference type="ARBA" id="ARBA00033409"/>
    </source>
</evidence>
<dbReference type="InterPro" id="IPR042242">
    <property type="entry name" value="RecO_C"/>
</dbReference>
<dbReference type="SUPFAM" id="SSF57863">
    <property type="entry name" value="ArfGap/RecO-like zinc finger"/>
    <property type="match status" value="1"/>
</dbReference>
<dbReference type="InterPro" id="IPR003717">
    <property type="entry name" value="RecO"/>
</dbReference>
<dbReference type="Pfam" id="PF11967">
    <property type="entry name" value="RecO_N"/>
    <property type="match status" value="1"/>
</dbReference>
<dbReference type="GO" id="GO:0006310">
    <property type="term" value="P:DNA recombination"/>
    <property type="evidence" value="ECO:0007669"/>
    <property type="project" value="UniProtKB-UniRule"/>
</dbReference>
<evidence type="ECO:0000256" key="4">
    <source>
        <dbReference type="ARBA" id="ARBA00023172"/>
    </source>
</evidence>
<dbReference type="PANTHER" id="PTHR33991:SF1">
    <property type="entry name" value="DNA REPAIR PROTEIN RECO"/>
    <property type="match status" value="1"/>
</dbReference>
<keyword evidence="4 7" id="KW-0233">DNA recombination</keyword>
<dbReference type="GO" id="GO:0043590">
    <property type="term" value="C:bacterial nucleoid"/>
    <property type="evidence" value="ECO:0007669"/>
    <property type="project" value="TreeGrafter"/>
</dbReference>
<dbReference type="InterPro" id="IPR012340">
    <property type="entry name" value="NA-bd_OB-fold"/>
</dbReference>
<reference evidence="9" key="2">
    <citation type="journal article" date="2021" name="PeerJ">
        <title>Extensive microbial diversity within the chicken gut microbiome revealed by metagenomics and culture.</title>
        <authorList>
            <person name="Gilroy R."/>
            <person name="Ravi A."/>
            <person name="Getino M."/>
            <person name="Pursley I."/>
            <person name="Horton D.L."/>
            <person name="Alikhan N.F."/>
            <person name="Baker D."/>
            <person name="Gharbi K."/>
            <person name="Hall N."/>
            <person name="Watson M."/>
            <person name="Adriaenssens E.M."/>
            <person name="Foster-Nyarko E."/>
            <person name="Jarju S."/>
            <person name="Secka A."/>
            <person name="Antonio M."/>
            <person name="Oren A."/>
            <person name="Chaudhuri R.R."/>
            <person name="La Ragione R."/>
            <person name="Hildebrand F."/>
            <person name="Pallen M.J."/>
        </authorList>
    </citation>
    <scope>NUCLEOTIDE SEQUENCE</scope>
    <source>
        <strain evidence="9">G3-3990</strain>
    </source>
</reference>
<proteinExistence type="inferred from homology"/>
<comment type="similarity">
    <text evidence="1 7">Belongs to the RecO family.</text>
</comment>
<evidence type="ECO:0000256" key="1">
    <source>
        <dbReference type="ARBA" id="ARBA00007452"/>
    </source>
</evidence>
<dbReference type="AlphaFoldDB" id="A0A9D9N402"/>
<sequence>MSEKKMAIVLYLTRYTDKTSIIHLYTRDLGRISCFANGIFGRKSKVNRSLLYPLSVLNTVIVEKGDMYSLKEIEPILSYDSLIDDPIKRCMAMFLAEVMSRTLREADPDENLFDFLVSAIQSLTCGPVSPDFHLCFLLRLSSYLGFEPNIDGVGEAFDLENGIRCCPNPANMHILDGRLFSLFVRLVQTDETLTLTHSERQHLLDVILLYYKLHLPAFGNVRSLDVLRELFA</sequence>
<dbReference type="SUPFAM" id="SSF50249">
    <property type="entry name" value="Nucleic acid-binding proteins"/>
    <property type="match status" value="1"/>
</dbReference>
<dbReference type="Gene3D" id="1.20.1440.120">
    <property type="entry name" value="Recombination protein O, C-terminal domain"/>
    <property type="match status" value="1"/>
</dbReference>
<evidence type="ECO:0000259" key="8">
    <source>
        <dbReference type="Pfam" id="PF11967"/>
    </source>
</evidence>
<comment type="function">
    <text evidence="7">Involved in DNA repair and RecF pathway recombination.</text>
</comment>
<dbReference type="NCBIfam" id="TIGR00613">
    <property type="entry name" value="reco"/>
    <property type="match status" value="1"/>
</dbReference>
<evidence type="ECO:0000313" key="9">
    <source>
        <dbReference type="EMBL" id="MBO8459365.1"/>
    </source>
</evidence>
<dbReference type="InterPro" id="IPR022572">
    <property type="entry name" value="DNA_rep/recomb_RecO_N"/>
</dbReference>
<gene>
    <name evidence="7 9" type="primary">recO</name>
    <name evidence="9" type="ORF">IAA73_03410</name>
</gene>
<dbReference type="PANTHER" id="PTHR33991">
    <property type="entry name" value="DNA REPAIR PROTEIN RECO"/>
    <property type="match status" value="1"/>
</dbReference>
<dbReference type="InterPro" id="IPR037278">
    <property type="entry name" value="ARFGAP/RecO"/>
</dbReference>
<dbReference type="HAMAP" id="MF_00201">
    <property type="entry name" value="RecO"/>
    <property type="match status" value="1"/>
</dbReference>
<name>A0A9D9N402_9BACT</name>
<evidence type="ECO:0000256" key="2">
    <source>
        <dbReference type="ARBA" id="ARBA00021310"/>
    </source>
</evidence>
<evidence type="ECO:0000256" key="5">
    <source>
        <dbReference type="ARBA" id="ARBA00023204"/>
    </source>
</evidence>
<organism evidence="9 10">
    <name type="scientific">Candidatus Gallipaludibacter merdavium</name>
    <dbReference type="NCBI Taxonomy" id="2840839"/>
    <lineage>
        <taxon>Bacteria</taxon>
        <taxon>Pseudomonadati</taxon>
        <taxon>Bacteroidota</taxon>
        <taxon>Bacteroidia</taxon>
        <taxon>Bacteroidales</taxon>
        <taxon>Candidatus Gallipaludibacter</taxon>
    </lineage>
</organism>
<keyword evidence="5 7" id="KW-0234">DNA repair</keyword>
<dbReference type="Gene3D" id="2.40.50.140">
    <property type="entry name" value="Nucleic acid-binding proteins"/>
    <property type="match status" value="1"/>
</dbReference>
<evidence type="ECO:0000256" key="3">
    <source>
        <dbReference type="ARBA" id="ARBA00022763"/>
    </source>
</evidence>
<feature type="domain" description="DNA replication/recombination mediator RecO N-terminal" evidence="8">
    <location>
        <begin position="1"/>
        <end position="78"/>
    </location>
</feature>
<dbReference type="GO" id="GO:0006302">
    <property type="term" value="P:double-strand break repair"/>
    <property type="evidence" value="ECO:0007669"/>
    <property type="project" value="TreeGrafter"/>
</dbReference>
<evidence type="ECO:0000313" key="10">
    <source>
        <dbReference type="Proteomes" id="UP000823641"/>
    </source>
</evidence>
<keyword evidence="3 7" id="KW-0227">DNA damage</keyword>
<reference evidence="9" key="1">
    <citation type="submission" date="2020-10" db="EMBL/GenBank/DDBJ databases">
        <authorList>
            <person name="Gilroy R."/>
        </authorList>
    </citation>
    <scope>NUCLEOTIDE SEQUENCE</scope>
    <source>
        <strain evidence="9">G3-3990</strain>
    </source>
</reference>
<accession>A0A9D9N402</accession>
<comment type="caution">
    <text evidence="9">The sequence shown here is derived from an EMBL/GenBank/DDBJ whole genome shotgun (WGS) entry which is preliminary data.</text>
</comment>
<dbReference type="EMBL" id="JADIMG010000035">
    <property type="protein sequence ID" value="MBO8459365.1"/>
    <property type="molecule type" value="Genomic_DNA"/>
</dbReference>